<evidence type="ECO:0008006" key="5">
    <source>
        <dbReference type="Google" id="ProtNLM"/>
    </source>
</evidence>
<sequence length="167" mass="18246">MLSLGHPFAEFILLLTLLPAATLAAPISSQQTRVAVSVCSGLAGLIIFSGIFFFIWKHFKSRAPSDLSAKETKAAQELAKKAAREAEIIARLRCVKCDGQVEQPEEDYEGIYWCETCGKFVEVRTFEAPPKAGWGGFLGKKKSAEDVAVIKVVVEKEKSVTAIVKEL</sequence>
<keyword evidence="1" id="KW-1133">Transmembrane helix</keyword>
<dbReference type="AlphaFoldDB" id="U4L0L5"/>
<evidence type="ECO:0000313" key="4">
    <source>
        <dbReference type="Proteomes" id="UP000018144"/>
    </source>
</evidence>
<keyword evidence="1" id="KW-0812">Transmembrane</keyword>
<reference evidence="3 4" key="1">
    <citation type="journal article" date="2013" name="PLoS Genet.">
        <title>The genome and development-dependent transcriptomes of Pyronema confluens: a window into fungal evolution.</title>
        <authorList>
            <person name="Traeger S."/>
            <person name="Altegoer F."/>
            <person name="Freitag M."/>
            <person name="Gabaldon T."/>
            <person name="Kempken F."/>
            <person name="Kumar A."/>
            <person name="Marcet-Houben M."/>
            <person name="Poggeler S."/>
            <person name="Stajich J.E."/>
            <person name="Nowrousian M."/>
        </authorList>
    </citation>
    <scope>NUCLEOTIDE SEQUENCE [LARGE SCALE GENOMIC DNA]</scope>
    <source>
        <strain evidence="4">CBS 100304</strain>
        <tissue evidence="3">Vegetative mycelium</tissue>
    </source>
</reference>
<dbReference type="EMBL" id="HF935369">
    <property type="protein sequence ID" value="CCX07738.1"/>
    <property type="molecule type" value="Genomic_DNA"/>
</dbReference>
<feature type="chain" id="PRO_5004651008" description="TFIIB-type zinc ribbon-containing protein" evidence="2">
    <location>
        <begin position="25"/>
        <end position="167"/>
    </location>
</feature>
<evidence type="ECO:0000256" key="1">
    <source>
        <dbReference type="SAM" id="Phobius"/>
    </source>
</evidence>
<feature type="transmembrane region" description="Helical" evidence="1">
    <location>
        <begin position="34"/>
        <end position="56"/>
    </location>
</feature>
<proteinExistence type="predicted"/>
<dbReference type="Proteomes" id="UP000018144">
    <property type="component" value="Unassembled WGS sequence"/>
</dbReference>
<evidence type="ECO:0000313" key="3">
    <source>
        <dbReference type="EMBL" id="CCX07738.1"/>
    </source>
</evidence>
<protein>
    <recommendedName>
        <fullName evidence="5">TFIIB-type zinc ribbon-containing protein</fullName>
    </recommendedName>
</protein>
<keyword evidence="4" id="KW-1185">Reference proteome</keyword>
<organism evidence="3 4">
    <name type="scientific">Pyronema omphalodes (strain CBS 100304)</name>
    <name type="common">Pyronema confluens</name>
    <dbReference type="NCBI Taxonomy" id="1076935"/>
    <lineage>
        <taxon>Eukaryota</taxon>
        <taxon>Fungi</taxon>
        <taxon>Dikarya</taxon>
        <taxon>Ascomycota</taxon>
        <taxon>Pezizomycotina</taxon>
        <taxon>Pezizomycetes</taxon>
        <taxon>Pezizales</taxon>
        <taxon>Pyronemataceae</taxon>
        <taxon>Pyronema</taxon>
    </lineage>
</organism>
<keyword evidence="2" id="KW-0732">Signal</keyword>
<accession>U4L0L5</accession>
<keyword evidence="1" id="KW-0472">Membrane</keyword>
<name>U4L0L5_PYROM</name>
<gene>
    <name evidence="3" type="ORF">PCON_07327</name>
</gene>
<feature type="signal peptide" evidence="2">
    <location>
        <begin position="1"/>
        <end position="24"/>
    </location>
</feature>
<evidence type="ECO:0000256" key="2">
    <source>
        <dbReference type="SAM" id="SignalP"/>
    </source>
</evidence>